<dbReference type="PANTHER" id="PTHR12029:SF11">
    <property type="entry name" value="METHYLTRANSFERASE TARBP1-RELATED"/>
    <property type="match status" value="1"/>
</dbReference>
<sequence length="1586" mass="179627">MSNFLINTLLSHHPDPEDLFNTLCWPSTSRPDIEKIEALTVLIKVLSSKSQEERFICKVQSVIWNQCMPLMQTISSADDGGKDLLSAVCGLFAVCVSSCQTHDIPEKVSHVLLPVLMSRDDANHETSRFDMDVAIEVTAVLLSSISYDRDIISRTLSCTLCCAKDLSDSIISKIIVRIWFTILKSCDKDTESEILQQIWDDLLSWHQRDQTESVSARVLLCLTALSDHLYSTETSQTRPDPRRSQRFFKAIQAGLTHKDSVTRKRALYLLTRCVALAEIKKEDVFTNEEPDTDEILFRWTPEKKQLLREFWEDYALVLETLEENQIHVIRPVLNRIDMLVETTATDIQGGLFSPSWLLCVYQRMFHSENKAVMKEGVNHLLELKALHRPVFALAFSQFVIGPLMDVLAESSLYHRAPQQNIRDCPELGVKLQIFIVNFFNSLPKENRGSVLLQLIQRLGSRHWCAVPLLFLSQALACLSPSPLLGSEGLHAFREILRCTMITHQVLLRGASQCFLLHAALCLTDVSTVSLDEIFGLLVHFRADESLCRGTALWKELCNWLQANEGCFRLTNGDSGSSEELHAETSNRDGASIFSYVQQRLKTFLTVPASSDQTGSLPDPGEAELLARAVLLTADLQQTRSEEPGLELLLQPLLDVLRRLSTNVYLVLQKTDRSLQLLLRLLQLHRRRSDTEENEDVVAVALKTHVLSVVESVQEFLLRRLSGELRELCDVERSDLYLSVLRELVLTYSTVSWYGSNLQQNYIPKLITNCLRILSEPSEQNPSVSGQVQRAVGMATLALLCDIADRGVLHSRSEAMRSLHSLTDYFYPSSSSSSQHLNITLLKPTSVTVSDSVDSLVLKDWGRIVAQFIRDQWTCLSFLQKSAGTLQAPEVPEVLRAAVDALALLPGHLVLPVLDFMASILPQVVQCDESLCTEAICASWKVVQALSTNPHDFWSTLQGFVRLAFHQGLLQLTEEQNPRITACIQQILTELMELAQVRSGVFNVLIQHCCETWLPSVTAENIQSDTVFSTALLHLDILTEACVYGPVFRRDQRLVQEVQSYVEQLGDSCAANIAVISDNRDDQFPRVCVLTFLCRLNPSNQLHQRLMEELVQRLLRKDAEISKSKVRYYSNSIQHRVKNRVWQTLLLLLHKLRPEFVSECVLSHVCEAGFCSNQASVKYLIEWTLILVLYQNPSHIQNLWNCFSLDHEKTKTSICTFLSVLVHLNVLLPKLQDKEVQWRRAVEVSLQWCFSHNFSIRLYALLALKRVWELEDAHVLPEENLGGLTTVVQACLQQAEAMQNTGNAMKNWSRIQDHFFFSAFHPIRDYSVETIFLIFPRLSELAEDEWLPLWKFEGFVDFPMGAGLPLKNPVTDLCGLQPGDWIQQDKGDLEQEERWAEVQKKITPWKQSVQEQEPELMAQQRAARLGKLTSNLIVVASLIDKPTNLGGLCRTCEIFGAKALVLDSLRHVNDKQFQALSVSSELWLPMLEVKPAELSDFLQLKKREGYWVIGVEQTSNSQSLQDYTFPERSLLLLGNEREGIPANLLQLVDVCVEIPQHGVTRSLNVHVSAALLVWEYTRQHLGQNAGS</sequence>
<dbReference type="InterPro" id="IPR001537">
    <property type="entry name" value="SpoU_MeTrfase"/>
</dbReference>
<keyword evidence="2" id="KW-0808">Transferase</keyword>
<evidence type="ECO:0000313" key="6">
    <source>
        <dbReference type="Proteomes" id="UP000830375"/>
    </source>
</evidence>
<dbReference type="PANTHER" id="PTHR12029">
    <property type="entry name" value="RNA METHYLTRANSFERASE"/>
    <property type="match status" value="1"/>
</dbReference>
<dbReference type="InterPro" id="IPR016024">
    <property type="entry name" value="ARM-type_fold"/>
</dbReference>
<dbReference type="GO" id="GO:0032259">
    <property type="term" value="P:methylation"/>
    <property type="evidence" value="ECO:0007669"/>
    <property type="project" value="UniProtKB-KW"/>
</dbReference>
<feature type="domain" description="tRNA/rRNA methyltransferase SpoU type" evidence="3">
    <location>
        <begin position="1431"/>
        <end position="1572"/>
    </location>
</feature>
<dbReference type="EMBL" id="JACTAM010000013">
    <property type="protein sequence ID" value="KAI2658020.1"/>
    <property type="molecule type" value="Genomic_DNA"/>
</dbReference>
<dbReference type="InterPro" id="IPR029028">
    <property type="entry name" value="Alpha/beta_knot_MTases"/>
</dbReference>
<dbReference type="SUPFAM" id="SSF48371">
    <property type="entry name" value="ARM repeat"/>
    <property type="match status" value="2"/>
</dbReference>
<gene>
    <name evidence="5" type="ORF">H4Q32_009477</name>
</gene>
<dbReference type="GO" id="GO:0008168">
    <property type="term" value="F:methyltransferase activity"/>
    <property type="evidence" value="ECO:0007669"/>
    <property type="project" value="UniProtKB-KW"/>
</dbReference>
<dbReference type="Proteomes" id="UP000830375">
    <property type="component" value="Unassembled WGS sequence"/>
</dbReference>
<dbReference type="InterPro" id="IPR056921">
    <property type="entry name" value="TARBP1_dom"/>
</dbReference>
<organism evidence="5 6">
    <name type="scientific">Labeo rohita</name>
    <name type="common">Indian major carp</name>
    <name type="synonym">Cyprinus rohita</name>
    <dbReference type="NCBI Taxonomy" id="84645"/>
    <lineage>
        <taxon>Eukaryota</taxon>
        <taxon>Metazoa</taxon>
        <taxon>Chordata</taxon>
        <taxon>Craniata</taxon>
        <taxon>Vertebrata</taxon>
        <taxon>Euteleostomi</taxon>
        <taxon>Actinopterygii</taxon>
        <taxon>Neopterygii</taxon>
        <taxon>Teleostei</taxon>
        <taxon>Ostariophysi</taxon>
        <taxon>Cypriniformes</taxon>
        <taxon>Cyprinidae</taxon>
        <taxon>Labeoninae</taxon>
        <taxon>Labeonini</taxon>
        <taxon>Labeo</taxon>
    </lineage>
</organism>
<dbReference type="InterPro" id="IPR025806">
    <property type="entry name" value="TARBP1"/>
</dbReference>
<dbReference type="Pfam" id="PF00588">
    <property type="entry name" value="SpoU_methylase"/>
    <property type="match status" value="1"/>
</dbReference>
<protein>
    <submittedName>
        <fullName evidence="5">Methyltransferase TARBP1</fullName>
    </submittedName>
</protein>
<keyword evidence="1 5" id="KW-0489">Methyltransferase</keyword>
<dbReference type="PROSITE" id="PS51624">
    <property type="entry name" value="SAM_MT_TRMH_2"/>
    <property type="match status" value="1"/>
</dbReference>
<evidence type="ECO:0000256" key="2">
    <source>
        <dbReference type="ARBA" id="ARBA00022679"/>
    </source>
</evidence>
<accession>A0ABQ8M5W3</accession>
<dbReference type="InterPro" id="IPR045330">
    <property type="entry name" value="TRM3/TARBP1"/>
</dbReference>
<dbReference type="Pfam" id="PF25050">
    <property type="entry name" value="TARBP1"/>
    <property type="match status" value="1"/>
</dbReference>
<proteinExistence type="predicted"/>
<reference evidence="5 6" key="1">
    <citation type="submission" date="2022-01" db="EMBL/GenBank/DDBJ databases">
        <title>A high-quality chromosome-level genome assembly of rohu carp, Labeo rohita.</title>
        <authorList>
            <person name="Arick M.A. II"/>
            <person name="Hsu C.-Y."/>
            <person name="Magbanua Z."/>
            <person name="Pechanova O."/>
            <person name="Grover C."/>
            <person name="Miller E."/>
            <person name="Thrash A."/>
            <person name="Ezzel L."/>
            <person name="Alam S."/>
            <person name="Benzie J."/>
            <person name="Hamilton M."/>
            <person name="Karsi A."/>
            <person name="Lawrence M.L."/>
            <person name="Peterson D.G."/>
        </authorList>
    </citation>
    <scope>NUCLEOTIDE SEQUENCE [LARGE SCALE GENOMIC DNA]</scope>
    <source>
        <strain evidence="6">BAU-BD-2019</strain>
        <tissue evidence="5">Blood</tissue>
    </source>
</reference>
<dbReference type="CDD" id="cd18091">
    <property type="entry name" value="SpoU-like_TRM3-like"/>
    <property type="match status" value="1"/>
</dbReference>
<dbReference type="InterPro" id="IPR029026">
    <property type="entry name" value="tRNA_m1G_MTases_N"/>
</dbReference>
<evidence type="ECO:0000313" key="5">
    <source>
        <dbReference type="EMBL" id="KAI2658020.1"/>
    </source>
</evidence>
<dbReference type="Gene3D" id="3.40.1280.10">
    <property type="match status" value="1"/>
</dbReference>
<evidence type="ECO:0000259" key="4">
    <source>
        <dbReference type="Pfam" id="PF25050"/>
    </source>
</evidence>
<dbReference type="InterPro" id="IPR044748">
    <property type="entry name" value="Trm3/TARBP1_C"/>
</dbReference>
<evidence type="ECO:0000259" key="3">
    <source>
        <dbReference type="Pfam" id="PF00588"/>
    </source>
</evidence>
<comment type="caution">
    <text evidence="5">The sequence shown here is derived from an EMBL/GenBank/DDBJ whole genome shotgun (WGS) entry which is preliminary data.</text>
</comment>
<feature type="domain" description="TARBP1" evidence="4">
    <location>
        <begin position="216"/>
        <end position="348"/>
    </location>
</feature>
<evidence type="ECO:0000256" key="1">
    <source>
        <dbReference type="ARBA" id="ARBA00022603"/>
    </source>
</evidence>
<dbReference type="SUPFAM" id="SSF75217">
    <property type="entry name" value="alpha/beta knot"/>
    <property type="match status" value="1"/>
</dbReference>
<name>A0ABQ8M5W3_LABRO</name>
<keyword evidence="6" id="KW-1185">Reference proteome</keyword>